<reference evidence="1" key="1">
    <citation type="submission" date="2023-04" db="EMBL/GenBank/DDBJ databases">
        <title>Draft Genome sequencing of Naganishia species isolated from polar environments using Oxford Nanopore Technology.</title>
        <authorList>
            <person name="Leo P."/>
            <person name="Venkateswaran K."/>
        </authorList>
    </citation>
    <scope>NUCLEOTIDE SEQUENCE</scope>
    <source>
        <strain evidence="1">MNA-CCFEE 5262</strain>
    </source>
</reference>
<proteinExistence type="predicted"/>
<dbReference type="Proteomes" id="UP001230649">
    <property type="component" value="Unassembled WGS sequence"/>
</dbReference>
<dbReference type="EMBL" id="JASBWS010000111">
    <property type="protein sequence ID" value="KAJ9096631.1"/>
    <property type="molecule type" value="Genomic_DNA"/>
</dbReference>
<organism evidence="1 2">
    <name type="scientific">Naganishia adeliensis</name>
    <dbReference type="NCBI Taxonomy" id="92952"/>
    <lineage>
        <taxon>Eukaryota</taxon>
        <taxon>Fungi</taxon>
        <taxon>Dikarya</taxon>
        <taxon>Basidiomycota</taxon>
        <taxon>Agaricomycotina</taxon>
        <taxon>Tremellomycetes</taxon>
        <taxon>Filobasidiales</taxon>
        <taxon>Filobasidiaceae</taxon>
        <taxon>Naganishia</taxon>
    </lineage>
</organism>
<evidence type="ECO:0000313" key="1">
    <source>
        <dbReference type="EMBL" id="KAJ9096631.1"/>
    </source>
</evidence>
<gene>
    <name evidence="1" type="ORF">QFC20_006394</name>
</gene>
<accession>A0ACC2VCQ9</accession>
<sequence>MVLINDKKYACATCIKGHRSSSCTHNERPLFEVKRKGRPVTQCQHCRQARRDKALHVKCECAAPAPTEPKPLLQATSEARPPATKAVFPNGFKDVHARNEAAEALHALTRNGEEAVEAKVRKVDALLNPCKCLSGGKCNCCRPRTKPSSGTSTPHEQNGQTSTDKLADMFSTVSTTSSSSAETSRVPPNYSAQQVPGFQASPFPLFTNQTLTSLDLDRQRQRDRAPREAVLSLPEAIWIPEQWEKEDDSPSPQQRHSSDQVATDSQQQSTSSATNEENSVAPTDRVSSPVQDASKPKPKPHTKRKYYSKDECSICLGSFERGDVIRILPCGHLFHKTEVDDWLVKWKKVGYHSGTDD</sequence>
<protein>
    <submittedName>
        <fullName evidence="1">Uncharacterized protein</fullName>
    </submittedName>
</protein>
<keyword evidence="2" id="KW-1185">Reference proteome</keyword>
<evidence type="ECO:0000313" key="2">
    <source>
        <dbReference type="Proteomes" id="UP001230649"/>
    </source>
</evidence>
<name>A0ACC2VCQ9_9TREE</name>
<comment type="caution">
    <text evidence="1">The sequence shown here is derived from an EMBL/GenBank/DDBJ whole genome shotgun (WGS) entry which is preliminary data.</text>
</comment>